<sequence>QKIFNITTHEVCKLSNETGNVAPDLATLLGRARQSFSRAKVFQWFKAFAEGRESIDESRSGRPSSSKTVENVDRIRDLVRSDRRLTTRMIG</sequence>
<keyword evidence="2" id="KW-1185">Reference proteome</keyword>
<evidence type="ECO:0000313" key="2">
    <source>
        <dbReference type="Proteomes" id="UP001162162"/>
    </source>
</evidence>
<protein>
    <recommendedName>
        <fullName evidence="3">Mos1 transposase HTH domain-containing protein</fullName>
    </recommendedName>
</protein>
<proteinExistence type="predicted"/>
<dbReference type="Proteomes" id="UP001162162">
    <property type="component" value="Unassembled WGS sequence"/>
</dbReference>
<accession>A0AAV8XXS0</accession>
<organism evidence="1 2">
    <name type="scientific">Aromia moschata</name>
    <dbReference type="NCBI Taxonomy" id="1265417"/>
    <lineage>
        <taxon>Eukaryota</taxon>
        <taxon>Metazoa</taxon>
        <taxon>Ecdysozoa</taxon>
        <taxon>Arthropoda</taxon>
        <taxon>Hexapoda</taxon>
        <taxon>Insecta</taxon>
        <taxon>Pterygota</taxon>
        <taxon>Neoptera</taxon>
        <taxon>Endopterygota</taxon>
        <taxon>Coleoptera</taxon>
        <taxon>Polyphaga</taxon>
        <taxon>Cucujiformia</taxon>
        <taxon>Chrysomeloidea</taxon>
        <taxon>Cerambycidae</taxon>
        <taxon>Cerambycinae</taxon>
        <taxon>Callichromatini</taxon>
        <taxon>Aromia</taxon>
    </lineage>
</organism>
<evidence type="ECO:0000313" key="1">
    <source>
        <dbReference type="EMBL" id="KAJ8942555.1"/>
    </source>
</evidence>
<feature type="non-terminal residue" evidence="1">
    <location>
        <position position="1"/>
    </location>
</feature>
<dbReference type="AlphaFoldDB" id="A0AAV8XXS0"/>
<dbReference type="PANTHER" id="PTHR46060">
    <property type="entry name" value="MARINER MOS1 TRANSPOSASE-LIKE PROTEIN"/>
    <property type="match status" value="1"/>
</dbReference>
<dbReference type="InterPro" id="IPR052709">
    <property type="entry name" value="Transposase-MT_Hybrid"/>
</dbReference>
<evidence type="ECO:0008006" key="3">
    <source>
        <dbReference type="Google" id="ProtNLM"/>
    </source>
</evidence>
<name>A0AAV8XXS0_9CUCU</name>
<dbReference type="PANTHER" id="PTHR46060:SF1">
    <property type="entry name" value="MARINER MOS1 TRANSPOSASE-LIKE PROTEIN"/>
    <property type="match status" value="1"/>
</dbReference>
<comment type="caution">
    <text evidence="1">The sequence shown here is derived from an EMBL/GenBank/DDBJ whole genome shotgun (WGS) entry which is preliminary data.</text>
</comment>
<dbReference type="EMBL" id="JAPWTK010000321">
    <property type="protein sequence ID" value="KAJ8942555.1"/>
    <property type="molecule type" value="Genomic_DNA"/>
</dbReference>
<reference evidence="1" key="1">
    <citation type="journal article" date="2023" name="Insect Mol. Biol.">
        <title>Genome sequencing provides insights into the evolution of gene families encoding plant cell wall-degrading enzymes in longhorned beetles.</title>
        <authorList>
            <person name="Shin N.R."/>
            <person name="Okamura Y."/>
            <person name="Kirsch R."/>
            <person name="Pauchet Y."/>
        </authorList>
    </citation>
    <scope>NUCLEOTIDE SEQUENCE</scope>
    <source>
        <strain evidence="1">AMC_N1</strain>
    </source>
</reference>
<gene>
    <name evidence="1" type="ORF">NQ318_021957</name>
</gene>